<accession>A0A2K8K8U2</accession>
<evidence type="ECO:0000313" key="1">
    <source>
        <dbReference type="EMBL" id="ATX65871.1"/>
    </source>
</evidence>
<dbReference type="AlphaFoldDB" id="A0A2K8K8U2"/>
<dbReference type="PANTHER" id="PTHR34290:SF2">
    <property type="entry name" value="OS04G0668800 PROTEIN"/>
    <property type="match status" value="1"/>
</dbReference>
<protein>
    <submittedName>
        <fullName evidence="1">DUF393 domain-containing protein</fullName>
    </submittedName>
</protein>
<dbReference type="RefSeq" id="WP_071480414.1">
    <property type="nucleotide sequence ID" value="NZ_CP024899.1"/>
</dbReference>
<dbReference type="STRING" id="441209.GCA_001870665_01486"/>
<organism evidence="1 2">
    <name type="scientific">Roseinatronobacter bogoriensis subsp. barguzinensis</name>
    <dbReference type="NCBI Taxonomy" id="441209"/>
    <lineage>
        <taxon>Bacteria</taxon>
        <taxon>Pseudomonadati</taxon>
        <taxon>Pseudomonadota</taxon>
        <taxon>Alphaproteobacteria</taxon>
        <taxon>Rhodobacterales</taxon>
        <taxon>Paracoccaceae</taxon>
        <taxon>Roseinatronobacter</taxon>
    </lineage>
</organism>
<reference evidence="1 2" key="1">
    <citation type="submission" date="2017-11" db="EMBL/GenBank/DDBJ databases">
        <title>Revised Sequence and Annotation of the Rhodobaca barguzinensis strain alga05 Genome.</title>
        <authorList>
            <person name="Kopejtka K."/>
            <person name="Tomasch J.M."/>
            <person name="Bunk B."/>
            <person name="Koblizek M."/>
        </authorList>
    </citation>
    <scope>NUCLEOTIDE SEQUENCE [LARGE SCALE GENOMIC DNA]</scope>
    <source>
        <strain evidence="2">alga05</strain>
    </source>
</reference>
<gene>
    <name evidence="1" type="ORF">BG454_08545</name>
</gene>
<dbReference type="KEGG" id="rbg:BG454_08545"/>
<dbReference type="InterPro" id="IPR044691">
    <property type="entry name" value="DCC1_Trx"/>
</dbReference>
<keyword evidence="2" id="KW-1185">Reference proteome</keyword>
<proteinExistence type="predicted"/>
<name>A0A2K8K8U2_9RHOB</name>
<dbReference type="OrthoDB" id="9801773at2"/>
<evidence type="ECO:0000313" key="2">
    <source>
        <dbReference type="Proteomes" id="UP000228948"/>
    </source>
</evidence>
<dbReference type="GO" id="GO:0015035">
    <property type="term" value="F:protein-disulfide reductase activity"/>
    <property type="evidence" value="ECO:0007669"/>
    <property type="project" value="InterPro"/>
</dbReference>
<dbReference type="Pfam" id="PF04134">
    <property type="entry name" value="DCC1-like"/>
    <property type="match status" value="1"/>
</dbReference>
<dbReference type="EMBL" id="CP024899">
    <property type="protein sequence ID" value="ATX65871.1"/>
    <property type="molecule type" value="Genomic_DNA"/>
</dbReference>
<dbReference type="Proteomes" id="UP000228948">
    <property type="component" value="Chromosome"/>
</dbReference>
<dbReference type="InterPro" id="IPR007263">
    <property type="entry name" value="DCC1-like"/>
</dbReference>
<dbReference type="PANTHER" id="PTHR34290">
    <property type="entry name" value="SI:CH73-390P7.2"/>
    <property type="match status" value="1"/>
</dbReference>
<sequence length="124" mass="14437">MAQQLEILYNGRCPICSAEIAQYRRQAEHAHAPVQFIDLHEATLAHWGLSADQATRRFHARKDGQIISGFPAFLALWRELPRMRWLARVLELPVLRQMADFGYNNLAAPLLYWMHKRRESRKAG</sequence>